<sequence length="426" mass="48437">MKSAVLLLAVITATRANMFNPLESISDLTKKAADAVEGLTKTIGEGSKTPIPDSLKVPRKTIPELVQAEGYPVESHYLTTQDGYILNIYRIPYGKTDKKPTKVVILQHGLLACCTDWILFGKERGLAYILADQGFDVWLANCRGNYYSRNHTKLNPDKDAEFWDFSWHEIGMYDIPAMIDYILKETKQEKLYHVGHSQGTTSFYVMASMKPEYNEKIIRHVSLAPVGFMNHLSSPVIQFVALNTLPLGTLLQLMGRNEFMPEDGFLNLFTDVFCSNIGVNKAICKNVLFLMAGFNEDQINNDDIPLIMTYYPAGAATRQIMHYGQEVNSHRFCRYDYGLMKNNKLYSGRLTPPDYELNKITSKIYLIFSKNDWLSSDIDVERLENALPNKVKIEAPLKNCNHLDYLFGKDAPRLIYPLITKILTEN</sequence>
<feature type="domain" description="Partial AB-hydrolase lipase" evidence="10">
    <location>
        <begin position="62"/>
        <end position="119"/>
    </location>
</feature>
<keyword evidence="2 9" id="KW-0732">Signal</keyword>
<dbReference type="InterPro" id="IPR029058">
    <property type="entry name" value="AB_hydrolase_fold"/>
</dbReference>
<proteinExistence type="inferred from homology"/>
<feature type="chain" id="PRO_5040368385" description="Lipase" evidence="9">
    <location>
        <begin position="17"/>
        <end position="426"/>
    </location>
</feature>
<dbReference type="OrthoDB" id="9974421at2759"/>
<evidence type="ECO:0000313" key="12">
    <source>
        <dbReference type="Proteomes" id="UP001153709"/>
    </source>
</evidence>
<evidence type="ECO:0000313" key="11">
    <source>
        <dbReference type="EMBL" id="CAG9838694.1"/>
    </source>
</evidence>
<keyword evidence="4 7" id="KW-0442">Lipid degradation</keyword>
<accession>A0A9N9TCG1</accession>
<keyword evidence="6" id="KW-0325">Glycoprotein</keyword>
<dbReference type="SUPFAM" id="SSF53474">
    <property type="entry name" value="alpha/beta-Hydrolases"/>
    <property type="match status" value="1"/>
</dbReference>
<dbReference type="PIRSF" id="PIRSF000862">
    <property type="entry name" value="Steryl_ester_lip"/>
    <property type="match status" value="1"/>
</dbReference>
<evidence type="ECO:0000256" key="9">
    <source>
        <dbReference type="SAM" id="SignalP"/>
    </source>
</evidence>
<dbReference type="GO" id="GO:0016788">
    <property type="term" value="F:hydrolase activity, acting on ester bonds"/>
    <property type="evidence" value="ECO:0007669"/>
    <property type="project" value="InterPro"/>
</dbReference>
<evidence type="ECO:0000256" key="8">
    <source>
        <dbReference type="PIRSR" id="PIRSR000862-1"/>
    </source>
</evidence>
<evidence type="ECO:0000256" key="1">
    <source>
        <dbReference type="ARBA" id="ARBA00010701"/>
    </source>
</evidence>
<dbReference type="FunFam" id="3.40.50.1820:FF:000021">
    <property type="entry name" value="Lipase"/>
    <property type="match status" value="1"/>
</dbReference>
<keyword evidence="3 7" id="KW-0378">Hydrolase</keyword>
<evidence type="ECO:0000256" key="7">
    <source>
        <dbReference type="PIRNR" id="PIRNR000862"/>
    </source>
</evidence>
<dbReference type="Gene3D" id="3.40.50.1820">
    <property type="entry name" value="alpha/beta hydrolase"/>
    <property type="match status" value="1"/>
</dbReference>
<feature type="active site" description="Nucleophile" evidence="8">
    <location>
        <position position="197"/>
    </location>
</feature>
<protein>
    <recommendedName>
        <fullName evidence="7">Lipase</fullName>
    </recommendedName>
</protein>
<dbReference type="GO" id="GO:0016042">
    <property type="term" value="P:lipid catabolic process"/>
    <property type="evidence" value="ECO:0007669"/>
    <property type="project" value="UniProtKB-KW"/>
</dbReference>
<feature type="signal peptide" evidence="9">
    <location>
        <begin position="1"/>
        <end position="16"/>
    </location>
</feature>
<dbReference type="Pfam" id="PF04083">
    <property type="entry name" value="Abhydro_lipase"/>
    <property type="match status" value="1"/>
</dbReference>
<dbReference type="InterPro" id="IPR025483">
    <property type="entry name" value="Lipase_euk"/>
</dbReference>
<evidence type="ECO:0000256" key="6">
    <source>
        <dbReference type="ARBA" id="ARBA00023180"/>
    </source>
</evidence>
<keyword evidence="12" id="KW-1185">Reference proteome</keyword>
<dbReference type="EMBL" id="OU898283">
    <property type="protein sequence ID" value="CAG9838694.1"/>
    <property type="molecule type" value="Genomic_DNA"/>
</dbReference>
<dbReference type="PANTHER" id="PTHR11005">
    <property type="entry name" value="LYSOSOMAL ACID LIPASE-RELATED"/>
    <property type="match status" value="1"/>
</dbReference>
<comment type="similarity">
    <text evidence="1 7">Belongs to the AB hydrolase superfamily. Lipase family.</text>
</comment>
<evidence type="ECO:0000256" key="2">
    <source>
        <dbReference type="ARBA" id="ARBA00022729"/>
    </source>
</evidence>
<evidence type="ECO:0000256" key="3">
    <source>
        <dbReference type="ARBA" id="ARBA00022801"/>
    </source>
</evidence>
<dbReference type="Proteomes" id="UP001153709">
    <property type="component" value="Chromosome 8"/>
</dbReference>
<gene>
    <name evidence="11" type="ORF">DIABBA_LOCUS11542</name>
</gene>
<evidence type="ECO:0000256" key="5">
    <source>
        <dbReference type="ARBA" id="ARBA00023098"/>
    </source>
</evidence>
<evidence type="ECO:0000259" key="10">
    <source>
        <dbReference type="Pfam" id="PF04083"/>
    </source>
</evidence>
<feature type="active site" description="Charge relay system" evidence="8">
    <location>
        <position position="372"/>
    </location>
</feature>
<feature type="active site" description="Charge relay system" evidence="8">
    <location>
        <position position="402"/>
    </location>
</feature>
<name>A0A9N9TCG1_DIABA</name>
<reference evidence="11" key="1">
    <citation type="submission" date="2022-01" db="EMBL/GenBank/DDBJ databases">
        <authorList>
            <person name="King R."/>
        </authorList>
    </citation>
    <scope>NUCLEOTIDE SEQUENCE</scope>
</reference>
<dbReference type="AlphaFoldDB" id="A0A9N9TCG1"/>
<evidence type="ECO:0000256" key="4">
    <source>
        <dbReference type="ARBA" id="ARBA00022963"/>
    </source>
</evidence>
<keyword evidence="5" id="KW-0443">Lipid metabolism</keyword>
<dbReference type="InterPro" id="IPR006693">
    <property type="entry name" value="AB_hydrolase_lipase"/>
</dbReference>
<organism evidence="11 12">
    <name type="scientific">Diabrotica balteata</name>
    <name type="common">Banded cucumber beetle</name>
    <dbReference type="NCBI Taxonomy" id="107213"/>
    <lineage>
        <taxon>Eukaryota</taxon>
        <taxon>Metazoa</taxon>
        <taxon>Ecdysozoa</taxon>
        <taxon>Arthropoda</taxon>
        <taxon>Hexapoda</taxon>
        <taxon>Insecta</taxon>
        <taxon>Pterygota</taxon>
        <taxon>Neoptera</taxon>
        <taxon>Endopterygota</taxon>
        <taxon>Coleoptera</taxon>
        <taxon>Polyphaga</taxon>
        <taxon>Cucujiformia</taxon>
        <taxon>Chrysomeloidea</taxon>
        <taxon>Chrysomelidae</taxon>
        <taxon>Galerucinae</taxon>
        <taxon>Diabroticina</taxon>
        <taxon>Diabroticites</taxon>
        <taxon>Diabrotica</taxon>
    </lineage>
</organism>